<evidence type="ECO:0000256" key="7">
    <source>
        <dbReference type="ARBA" id="ARBA00023163"/>
    </source>
</evidence>
<name>W9SKZ3_9ROSA</name>
<feature type="compositionally biased region" description="Basic and acidic residues" evidence="10">
    <location>
        <begin position="290"/>
        <end position="299"/>
    </location>
</feature>
<evidence type="ECO:0000256" key="8">
    <source>
        <dbReference type="ARBA" id="ARBA00023242"/>
    </source>
</evidence>
<dbReference type="PANTHER" id="PTHR31251:SF207">
    <property type="entry name" value="SQUAMOSA PROMOTER-BINDING-LIKE PROTEIN 13A-RELATED"/>
    <property type="match status" value="1"/>
</dbReference>
<evidence type="ECO:0000256" key="9">
    <source>
        <dbReference type="PROSITE-ProRule" id="PRU00470"/>
    </source>
</evidence>
<sequence>MEWDLKEFGWESTDFDPREDERLELDCDDNHHHDDPVLEFINSTRQKINTAPADQSPEALRLKTSTTNMADQYLADAAGSPEKQNDVVRGSDLMASKRRSGTQKMSCLVDGCKADLSSCRDYHRRHRVCEKHSKTPIVTVKGEEKRFCQQCSRFHSLGEFDEVKRSCRKRLDGHNRRRRKSQSEPLYWSSKSFLSGYKGPRILHFGNPQIYATATVKGMWPMETKTGSESWTHTPHRRFQIINYQQNPPTPFNGGDKSLFFLQKTNDTKLGGNQTNPDEYLRHPLAPPGKGREKRDNYNPKHKHKHKHMIMVSDEELSLPIDSGGRALYLLSTHPTHLISSSNNNYNHLAQPHESCSFQLLDNTKNAKNRPVDPPLPIYDAAANKQANMLLRLGPDGLLEHGALQMLPISLE</sequence>
<accession>W9SKZ3</accession>
<dbReference type="OrthoDB" id="514967at2759"/>
<dbReference type="FunFam" id="4.10.1100.10:FF:000001">
    <property type="entry name" value="Squamosa promoter-binding-like protein 14"/>
    <property type="match status" value="1"/>
</dbReference>
<evidence type="ECO:0000313" key="13">
    <source>
        <dbReference type="Proteomes" id="UP000030645"/>
    </source>
</evidence>
<dbReference type="KEGG" id="mnt:21394077"/>
<dbReference type="eggNOG" id="ENOG502S0KW">
    <property type="taxonomic scope" value="Eukaryota"/>
</dbReference>
<comment type="subcellular location">
    <subcellularLocation>
        <location evidence="1">Nucleus</location>
    </subcellularLocation>
</comment>
<keyword evidence="2" id="KW-0479">Metal-binding</keyword>
<evidence type="ECO:0000256" key="3">
    <source>
        <dbReference type="ARBA" id="ARBA00022771"/>
    </source>
</evidence>
<feature type="domain" description="SBP-type" evidence="11">
    <location>
        <begin position="104"/>
        <end position="181"/>
    </location>
</feature>
<keyword evidence="7" id="KW-0804">Transcription</keyword>
<evidence type="ECO:0000256" key="2">
    <source>
        <dbReference type="ARBA" id="ARBA00022723"/>
    </source>
</evidence>
<protein>
    <submittedName>
        <fullName evidence="12">Squamosa promoter-binding-like protein 16</fullName>
    </submittedName>
</protein>
<dbReference type="PROSITE" id="PS51141">
    <property type="entry name" value="ZF_SBP"/>
    <property type="match status" value="1"/>
</dbReference>
<dbReference type="Gene3D" id="4.10.1100.10">
    <property type="entry name" value="Transcription factor, SBP-box domain"/>
    <property type="match status" value="1"/>
</dbReference>
<dbReference type="GO" id="GO:0003677">
    <property type="term" value="F:DNA binding"/>
    <property type="evidence" value="ECO:0007669"/>
    <property type="project" value="UniProtKB-KW"/>
</dbReference>
<keyword evidence="6" id="KW-0238">DNA-binding</keyword>
<gene>
    <name evidence="12" type="ORF">L484_010792</name>
</gene>
<dbReference type="STRING" id="981085.W9SKZ3"/>
<dbReference type="InterPro" id="IPR036893">
    <property type="entry name" value="SBP_sf"/>
</dbReference>
<keyword evidence="5" id="KW-0805">Transcription regulation</keyword>
<evidence type="ECO:0000256" key="5">
    <source>
        <dbReference type="ARBA" id="ARBA00023015"/>
    </source>
</evidence>
<keyword evidence="13" id="KW-1185">Reference proteome</keyword>
<evidence type="ECO:0000256" key="4">
    <source>
        <dbReference type="ARBA" id="ARBA00022833"/>
    </source>
</evidence>
<dbReference type="Proteomes" id="UP000030645">
    <property type="component" value="Unassembled WGS sequence"/>
</dbReference>
<evidence type="ECO:0000259" key="11">
    <source>
        <dbReference type="PROSITE" id="PS51141"/>
    </source>
</evidence>
<keyword evidence="4" id="KW-0862">Zinc</keyword>
<organism evidence="12 13">
    <name type="scientific">Morus notabilis</name>
    <dbReference type="NCBI Taxonomy" id="981085"/>
    <lineage>
        <taxon>Eukaryota</taxon>
        <taxon>Viridiplantae</taxon>
        <taxon>Streptophyta</taxon>
        <taxon>Embryophyta</taxon>
        <taxon>Tracheophyta</taxon>
        <taxon>Spermatophyta</taxon>
        <taxon>Magnoliopsida</taxon>
        <taxon>eudicotyledons</taxon>
        <taxon>Gunneridae</taxon>
        <taxon>Pentapetalae</taxon>
        <taxon>rosids</taxon>
        <taxon>fabids</taxon>
        <taxon>Rosales</taxon>
        <taxon>Moraceae</taxon>
        <taxon>Moreae</taxon>
        <taxon>Morus</taxon>
    </lineage>
</organism>
<dbReference type="GO" id="GO:0008270">
    <property type="term" value="F:zinc ion binding"/>
    <property type="evidence" value="ECO:0007669"/>
    <property type="project" value="UniProtKB-KW"/>
</dbReference>
<dbReference type="InterPro" id="IPR044817">
    <property type="entry name" value="SBP-like"/>
</dbReference>
<dbReference type="PANTHER" id="PTHR31251">
    <property type="entry name" value="SQUAMOSA PROMOTER-BINDING-LIKE PROTEIN 4"/>
    <property type="match status" value="1"/>
</dbReference>
<dbReference type="AlphaFoldDB" id="W9SKZ3"/>
<proteinExistence type="predicted"/>
<reference evidence="13" key="1">
    <citation type="submission" date="2013-01" db="EMBL/GenBank/DDBJ databases">
        <title>Draft Genome Sequence of a Mulberry Tree, Morus notabilis C.K. Schneid.</title>
        <authorList>
            <person name="He N."/>
            <person name="Zhao S."/>
        </authorList>
    </citation>
    <scope>NUCLEOTIDE SEQUENCE</scope>
</reference>
<evidence type="ECO:0000256" key="6">
    <source>
        <dbReference type="ARBA" id="ARBA00023125"/>
    </source>
</evidence>
<feature type="region of interest" description="Disordered" evidence="10">
    <location>
        <begin position="270"/>
        <end position="307"/>
    </location>
</feature>
<dbReference type="SUPFAM" id="SSF103612">
    <property type="entry name" value="SBT domain"/>
    <property type="match status" value="1"/>
</dbReference>
<keyword evidence="8" id="KW-0539">Nucleus</keyword>
<dbReference type="Pfam" id="PF03110">
    <property type="entry name" value="SBP"/>
    <property type="match status" value="1"/>
</dbReference>
<evidence type="ECO:0000256" key="10">
    <source>
        <dbReference type="SAM" id="MobiDB-lite"/>
    </source>
</evidence>
<evidence type="ECO:0000256" key="1">
    <source>
        <dbReference type="ARBA" id="ARBA00004123"/>
    </source>
</evidence>
<keyword evidence="3 9" id="KW-0863">Zinc-finger</keyword>
<dbReference type="GO" id="GO:0005634">
    <property type="term" value="C:nucleus"/>
    <property type="evidence" value="ECO:0007669"/>
    <property type="project" value="UniProtKB-SubCell"/>
</dbReference>
<evidence type="ECO:0000313" key="12">
    <source>
        <dbReference type="EMBL" id="EXC33382.1"/>
    </source>
</evidence>
<dbReference type="InterPro" id="IPR004333">
    <property type="entry name" value="SBP_dom"/>
</dbReference>
<dbReference type="EMBL" id="KE346338">
    <property type="protein sequence ID" value="EXC33382.1"/>
    <property type="molecule type" value="Genomic_DNA"/>
</dbReference>